<accession>A0A1Z2XK69</accession>
<sequence length="453" mass="51245">MNVTLDKTDNVSAVLNVSIEENDYKPEVEKKLKEIARNANIPGFRKGHVPAGMIQKRFGKQATSDAINDIVYNAVVGYIRDNKLAVLGQPVPVDVKELDLDNQKDFQFQYLLALVPEINVELNKDVHIPYYKINVTDEMVNEQSDKFRERFGAQVPGEAVEPNALVKGSIMELDAEGNVKTDEDAIQMINGIVAPMYFKDKAEAEKFAGKKIDDKVVFNPWKTCDGNPAELSSMLGIDKEKAADVKGDFEMAISEIIVVRPAELNQELFDNVLGKDAATDESQYLAGVKTMIERDLEQNSKYVFRADVQKYMTEKYGNMEIPAETLKKWLVATNEGINAENVDTEFEKMLPSLKWQLIKERMAELCEIKIEEKDLTDFAKMIARQQFAQYGMTNVPDDTLEEYAKRILADKNYRPRLIEEVGDSKLFNAVEAKVSLDEKAVSLDEFKEIAQNL</sequence>
<dbReference type="InterPro" id="IPR005215">
    <property type="entry name" value="Trig_fac"/>
</dbReference>
<dbReference type="GO" id="GO:0051083">
    <property type="term" value="P:'de novo' cotranslational protein folding"/>
    <property type="evidence" value="ECO:0007669"/>
    <property type="project" value="TreeGrafter"/>
</dbReference>
<dbReference type="GO" id="GO:0015031">
    <property type="term" value="P:protein transport"/>
    <property type="evidence" value="ECO:0007669"/>
    <property type="project" value="InterPro"/>
</dbReference>
<dbReference type="EMBL" id="CP015402">
    <property type="protein sequence ID" value="ANU63094.1"/>
    <property type="molecule type" value="Genomic_DNA"/>
</dbReference>
<dbReference type="GO" id="GO:0043335">
    <property type="term" value="P:protein unfolding"/>
    <property type="evidence" value="ECO:0007669"/>
    <property type="project" value="TreeGrafter"/>
</dbReference>
<keyword evidence="3" id="KW-1185">Reference proteome</keyword>
<dbReference type="PANTHER" id="PTHR30560">
    <property type="entry name" value="TRIGGER FACTOR CHAPERONE AND PEPTIDYL-PROLYL CIS/TRANS ISOMERASE"/>
    <property type="match status" value="1"/>
</dbReference>
<dbReference type="OrthoDB" id="9767721at2"/>
<accession>A0A1B1S8H4</accession>
<dbReference type="GO" id="GO:0003755">
    <property type="term" value="F:peptidyl-prolyl cis-trans isomerase activity"/>
    <property type="evidence" value="ECO:0007669"/>
    <property type="project" value="TreeGrafter"/>
</dbReference>
<dbReference type="InterPro" id="IPR008881">
    <property type="entry name" value="Trigger_fac_ribosome-bd_bac"/>
</dbReference>
<protein>
    <recommendedName>
        <fullName evidence="1">Trigger factor ribosome-binding bacterial domain-containing protein</fullName>
    </recommendedName>
</protein>
<dbReference type="GeneID" id="65536163"/>
<dbReference type="InterPro" id="IPR036611">
    <property type="entry name" value="Trigger_fac_ribosome-bd_sf"/>
</dbReference>
<dbReference type="GO" id="GO:0044183">
    <property type="term" value="F:protein folding chaperone"/>
    <property type="evidence" value="ECO:0007669"/>
    <property type="project" value="TreeGrafter"/>
</dbReference>
<gene>
    <name evidence="2" type="ORF">A4V02_04785</name>
</gene>
<dbReference type="RefSeq" id="WP_068960454.1">
    <property type="nucleotide sequence ID" value="NZ_CAJTAP010000005.1"/>
</dbReference>
<dbReference type="STRING" id="1796646.A4V02_04785"/>
<dbReference type="InterPro" id="IPR027304">
    <property type="entry name" value="Trigger_fact/SurA_dom_sf"/>
</dbReference>
<evidence type="ECO:0000313" key="2">
    <source>
        <dbReference type="EMBL" id="ANU63094.1"/>
    </source>
</evidence>
<dbReference type="SUPFAM" id="SSF102735">
    <property type="entry name" value="Trigger factor ribosome-binding domain"/>
    <property type="match status" value="1"/>
</dbReference>
<dbReference type="PANTHER" id="PTHR30560:SF3">
    <property type="entry name" value="TRIGGER FACTOR-LIKE PROTEIN TIG, CHLOROPLASTIC"/>
    <property type="match status" value="1"/>
</dbReference>
<dbReference type="Proteomes" id="UP000186351">
    <property type="component" value="Chromosome"/>
</dbReference>
<reference evidence="3" key="1">
    <citation type="submission" date="2016-04" db="EMBL/GenBank/DDBJ databases">
        <title>Complete Genome Sequences of Twelve Strains of a Stable Defined Moderately Diverse Mouse Microbiota 2 (sDMDMm2).</title>
        <authorList>
            <person name="Uchimura Y."/>
            <person name="Wyss M."/>
            <person name="Brugiroux S."/>
            <person name="Limenitakis J.P."/>
            <person name="Stecher B."/>
            <person name="McCoy K.D."/>
            <person name="Macpherson A.J."/>
        </authorList>
    </citation>
    <scope>NUCLEOTIDE SEQUENCE [LARGE SCALE GENOMIC DNA]</scope>
    <source>
        <strain evidence="3">YL27</strain>
    </source>
</reference>
<feature type="domain" description="Trigger factor ribosome-binding bacterial" evidence="1">
    <location>
        <begin position="1"/>
        <end position="146"/>
    </location>
</feature>
<dbReference type="GO" id="GO:0043022">
    <property type="term" value="F:ribosome binding"/>
    <property type="evidence" value="ECO:0007669"/>
    <property type="project" value="TreeGrafter"/>
</dbReference>
<dbReference type="InterPro" id="IPR037041">
    <property type="entry name" value="Trigger_fac_C_sf"/>
</dbReference>
<dbReference type="AlphaFoldDB" id="A0A1B1S8H4"/>
<name>A0A1B1S8H4_9BACT</name>
<dbReference type="KEGG" id="pary:A4V02_04785"/>
<dbReference type="Gene3D" id="1.10.3120.10">
    <property type="entry name" value="Trigger factor, C-terminal domain"/>
    <property type="match status" value="1"/>
</dbReference>
<dbReference type="Pfam" id="PF05697">
    <property type="entry name" value="Trigger_N"/>
    <property type="match status" value="1"/>
</dbReference>
<evidence type="ECO:0000259" key="1">
    <source>
        <dbReference type="Pfam" id="PF05697"/>
    </source>
</evidence>
<evidence type="ECO:0000313" key="3">
    <source>
        <dbReference type="Proteomes" id="UP000186351"/>
    </source>
</evidence>
<proteinExistence type="predicted"/>
<dbReference type="SUPFAM" id="SSF109998">
    <property type="entry name" value="Triger factor/SurA peptide-binding domain-like"/>
    <property type="match status" value="1"/>
</dbReference>
<dbReference type="Gene3D" id="3.30.70.1050">
    <property type="entry name" value="Trigger factor ribosome-binding domain"/>
    <property type="match status" value="1"/>
</dbReference>
<organism evidence="2 3">
    <name type="scientific">Muribaculum intestinale</name>
    <dbReference type="NCBI Taxonomy" id="1796646"/>
    <lineage>
        <taxon>Bacteria</taxon>
        <taxon>Pseudomonadati</taxon>
        <taxon>Bacteroidota</taxon>
        <taxon>Bacteroidia</taxon>
        <taxon>Bacteroidales</taxon>
        <taxon>Muribaculaceae</taxon>
        <taxon>Muribaculum</taxon>
    </lineage>
</organism>